<reference evidence="2" key="1">
    <citation type="submission" date="2020-07" db="EMBL/GenBank/DDBJ databases">
        <title>Multicomponent nature underlies the extraordinary mechanical properties of spider dragline silk.</title>
        <authorList>
            <person name="Kono N."/>
            <person name="Nakamura H."/>
            <person name="Mori M."/>
            <person name="Yoshida Y."/>
            <person name="Ohtoshi R."/>
            <person name="Malay A.D."/>
            <person name="Moran D.A.P."/>
            <person name="Tomita M."/>
            <person name="Numata K."/>
            <person name="Arakawa K."/>
        </authorList>
    </citation>
    <scope>NUCLEOTIDE SEQUENCE</scope>
</reference>
<keyword evidence="1" id="KW-0812">Transmembrane</keyword>
<dbReference type="AlphaFoldDB" id="A0A8X6GU58"/>
<keyword evidence="3" id="KW-1185">Reference proteome</keyword>
<comment type="caution">
    <text evidence="2">The sequence shown here is derived from an EMBL/GenBank/DDBJ whole genome shotgun (WGS) entry which is preliminary data.</text>
</comment>
<dbReference type="Proteomes" id="UP000887116">
    <property type="component" value="Unassembled WGS sequence"/>
</dbReference>
<name>A0A8X6GU58_TRICU</name>
<proteinExistence type="predicted"/>
<organism evidence="2 3">
    <name type="scientific">Trichonephila clavata</name>
    <name type="common">Joro spider</name>
    <name type="synonym">Nephila clavata</name>
    <dbReference type="NCBI Taxonomy" id="2740835"/>
    <lineage>
        <taxon>Eukaryota</taxon>
        <taxon>Metazoa</taxon>
        <taxon>Ecdysozoa</taxon>
        <taxon>Arthropoda</taxon>
        <taxon>Chelicerata</taxon>
        <taxon>Arachnida</taxon>
        <taxon>Araneae</taxon>
        <taxon>Araneomorphae</taxon>
        <taxon>Entelegynae</taxon>
        <taxon>Araneoidea</taxon>
        <taxon>Nephilidae</taxon>
        <taxon>Trichonephila</taxon>
    </lineage>
</organism>
<evidence type="ECO:0000313" key="3">
    <source>
        <dbReference type="Proteomes" id="UP000887116"/>
    </source>
</evidence>
<sequence length="93" mass="10352">MLPGCTSMTLTAVKSDPIDSGFSLLASNKRTASGKINPELAKLPPGKINVVTCLLLITEYKTKSKEFLRKYDNVIVLNFFYLLSFIGAFYERV</sequence>
<feature type="transmembrane region" description="Helical" evidence="1">
    <location>
        <begin position="71"/>
        <end position="90"/>
    </location>
</feature>
<dbReference type="EMBL" id="BMAO01016697">
    <property type="protein sequence ID" value="GFR10533.1"/>
    <property type="molecule type" value="Genomic_DNA"/>
</dbReference>
<evidence type="ECO:0000256" key="1">
    <source>
        <dbReference type="SAM" id="Phobius"/>
    </source>
</evidence>
<accession>A0A8X6GU58</accession>
<keyword evidence="1" id="KW-1133">Transmembrane helix</keyword>
<keyword evidence="1" id="KW-0472">Membrane</keyword>
<gene>
    <name evidence="2" type="ORF">TNCT_197191</name>
</gene>
<evidence type="ECO:0000313" key="2">
    <source>
        <dbReference type="EMBL" id="GFR10533.1"/>
    </source>
</evidence>
<protein>
    <submittedName>
        <fullName evidence="2">Uncharacterized protein</fullName>
    </submittedName>
</protein>